<feature type="compositionally biased region" description="Basic and acidic residues" evidence="4">
    <location>
        <begin position="689"/>
        <end position="699"/>
    </location>
</feature>
<dbReference type="SMART" id="SM00292">
    <property type="entry name" value="BRCT"/>
    <property type="match status" value="1"/>
</dbReference>
<feature type="compositionally biased region" description="Polar residues" evidence="4">
    <location>
        <begin position="525"/>
        <end position="542"/>
    </location>
</feature>
<protein>
    <recommendedName>
        <fullName evidence="5">BRCT domain-containing protein</fullName>
    </recommendedName>
</protein>
<gene>
    <name evidence="6" type="ORF">EMCG_00083</name>
</gene>
<comment type="subcellular location">
    <subcellularLocation>
        <location evidence="1">Nucleus</location>
    </subcellularLocation>
</comment>
<evidence type="ECO:0000313" key="7">
    <source>
        <dbReference type="Proteomes" id="UP000034164"/>
    </source>
</evidence>
<dbReference type="Gene3D" id="3.40.50.10190">
    <property type="entry name" value="BRCT domain"/>
    <property type="match status" value="1"/>
</dbReference>
<dbReference type="Proteomes" id="UP000034164">
    <property type="component" value="Unassembled WGS sequence"/>
</dbReference>
<feature type="compositionally biased region" description="Basic residues" evidence="4">
    <location>
        <begin position="1451"/>
        <end position="1461"/>
    </location>
</feature>
<dbReference type="Gene3D" id="2.30.30.140">
    <property type="match status" value="1"/>
</dbReference>
<dbReference type="VEuPathDB" id="FungiDB:EMCG_00083"/>
<feature type="compositionally biased region" description="Low complexity" evidence="4">
    <location>
        <begin position="713"/>
        <end position="733"/>
    </location>
</feature>
<dbReference type="InterPro" id="IPR041297">
    <property type="entry name" value="Crb2_Tudor"/>
</dbReference>
<feature type="compositionally biased region" description="Polar residues" evidence="4">
    <location>
        <begin position="407"/>
        <end position="419"/>
    </location>
</feature>
<dbReference type="CDD" id="cd17745">
    <property type="entry name" value="BRCT_p53bp1_rpt1"/>
    <property type="match status" value="1"/>
</dbReference>
<feature type="region of interest" description="Disordered" evidence="4">
    <location>
        <begin position="1435"/>
        <end position="1472"/>
    </location>
</feature>
<evidence type="ECO:0000313" key="6">
    <source>
        <dbReference type="EMBL" id="KKZ68912.1"/>
    </source>
</evidence>
<feature type="domain" description="BRCT" evidence="5">
    <location>
        <begin position="1182"/>
        <end position="1314"/>
    </location>
</feature>
<dbReference type="PROSITE" id="PS50172">
    <property type="entry name" value="BRCT"/>
    <property type="match status" value="1"/>
</dbReference>
<evidence type="ECO:0000256" key="3">
    <source>
        <dbReference type="ARBA" id="ARBA00023242"/>
    </source>
</evidence>
<feature type="compositionally biased region" description="Polar residues" evidence="4">
    <location>
        <begin position="469"/>
        <end position="507"/>
    </location>
</feature>
<dbReference type="FunFam" id="3.40.50.10190:FF:000083">
    <property type="entry name" value="DNA damage repair protein (Rad9)"/>
    <property type="match status" value="1"/>
</dbReference>
<feature type="compositionally biased region" description="Basic residues" evidence="4">
    <location>
        <begin position="510"/>
        <end position="521"/>
    </location>
</feature>
<dbReference type="GO" id="GO:0003677">
    <property type="term" value="F:DNA binding"/>
    <property type="evidence" value="ECO:0007669"/>
    <property type="project" value="InterPro"/>
</dbReference>
<feature type="compositionally biased region" description="Basic and acidic residues" evidence="4">
    <location>
        <begin position="592"/>
        <end position="609"/>
    </location>
</feature>
<accession>A0A0G2IE04</accession>
<feature type="region of interest" description="Disordered" evidence="4">
    <location>
        <begin position="156"/>
        <end position="207"/>
    </location>
</feature>
<dbReference type="GO" id="GO:0000077">
    <property type="term" value="P:DNA damage checkpoint signaling"/>
    <property type="evidence" value="ECO:0007669"/>
    <property type="project" value="TreeGrafter"/>
</dbReference>
<dbReference type="PANTHER" id="PTHR15321">
    <property type="entry name" value="TUMOR SUPPRESSOR P53-BINDING PROTEIN 1"/>
    <property type="match status" value="1"/>
</dbReference>
<feature type="compositionally biased region" description="Basic and acidic residues" evidence="4">
    <location>
        <begin position="647"/>
        <end position="661"/>
    </location>
</feature>
<evidence type="ECO:0000256" key="2">
    <source>
        <dbReference type="ARBA" id="ARBA00022763"/>
    </source>
</evidence>
<dbReference type="Pfam" id="PF00533">
    <property type="entry name" value="BRCT"/>
    <property type="match status" value="1"/>
</dbReference>
<dbReference type="InterPro" id="IPR036420">
    <property type="entry name" value="BRCT_dom_sf"/>
</dbReference>
<evidence type="ECO:0000256" key="4">
    <source>
        <dbReference type="SAM" id="MobiDB-lite"/>
    </source>
</evidence>
<dbReference type="InterPro" id="IPR047252">
    <property type="entry name" value="TP53BP1-like"/>
</dbReference>
<reference evidence="7" key="1">
    <citation type="journal article" date="2015" name="PLoS Genet.">
        <title>The dynamic genome and transcriptome of the human fungal pathogen Blastomyces and close relative Emmonsia.</title>
        <authorList>
            <person name="Munoz J.F."/>
            <person name="Gauthier G.M."/>
            <person name="Desjardins C.A."/>
            <person name="Gallo J.E."/>
            <person name="Holder J."/>
            <person name="Sullivan T.D."/>
            <person name="Marty A.J."/>
            <person name="Carmen J.C."/>
            <person name="Chen Z."/>
            <person name="Ding L."/>
            <person name="Gujja S."/>
            <person name="Magrini V."/>
            <person name="Misas E."/>
            <person name="Mitreva M."/>
            <person name="Priest M."/>
            <person name="Saif S."/>
            <person name="Whiston E.A."/>
            <person name="Young S."/>
            <person name="Zeng Q."/>
            <person name="Goldman W.E."/>
            <person name="Mardis E.R."/>
            <person name="Taylor J.W."/>
            <person name="McEwen J.G."/>
            <person name="Clay O.K."/>
            <person name="Klein B.S."/>
            <person name="Cuomo C.A."/>
        </authorList>
    </citation>
    <scope>NUCLEOTIDE SEQUENCE [LARGE SCALE GENOMIC DNA]</scope>
    <source>
        <strain evidence="7">UAMH 3008</strain>
    </source>
</reference>
<dbReference type="GO" id="GO:0045944">
    <property type="term" value="P:positive regulation of transcription by RNA polymerase II"/>
    <property type="evidence" value="ECO:0007669"/>
    <property type="project" value="TreeGrafter"/>
</dbReference>
<dbReference type="Pfam" id="PF18115">
    <property type="entry name" value="Tudor_3"/>
    <property type="match status" value="1"/>
</dbReference>
<name>A0A0G2IE04_9EURO</name>
<feature type="compositionally biased region" description="Polar residues" evidence="4">
    <location>
        <begin position="181"/>
        <end position="203"/>
    </location>
</feature>
<dbReference type="GO" id="GO:0042393">
    <property type="term" value="F:histone binding"/>
    <property type="evidence" value="ECO:0007669"/>
    <property type="project" value="TreeGrafter"/>
</dbReference>
<feature type="region of interest" description="Disordered" evidence="4">
    <location>
        <begin position="297"/>
        <end position="320"/>
    </location>
</feature>
<feature type="compositionally biased region" description="Acidic residues" evidence="4">
    <location>
        <begin position="396"/>
        <end position="406"/>
    </location>
</feature>
<feature type="compositionally biased region" description="Polar residues" evidence="4">
    <location>
        <begin position="767"/>
        <end position="778"/>
    </location>
</feature>
<comment type="caution">
    <text evidence="6">The sequence shown here is derived from an EMBL/GenBank/DDBJ whole genome shotgun (WGS) entry which is preliminary data.</text>
</comment>
<feature type="compositionally biased region" description="Basic and acidic residues" evidence="4">
    <location>
        <begin position="297"/>
        <end position="306"/>
    </location>
</feature>
<feature type="region of interest" description="Disordered" evidence="4">
    <location>
        <begin position="936"/>
        <end position="980"/>
    </location>
</feature>
<sequence>METQDDSLDLDYLKQAALGLVDEPELDVSKNLQLRDFRRFLPKQGHATTSLNITTNRPSQSDVRHSSVPESPTKKMATATGSLPSDTQPISQSVFETFMSKTRSNQGGSKHQEGEDDDDLTARDVTLHEGDTGHLDLLAAFGETPVANREFVDEDEQPEDLDMGGGVSSPTQYQHFPESQRFISRTPATQNRRSSQPEASTTPILPRYPFSSECHNGSTVMALSQVFNATQNLSSPFANGPPLSSDMPSPNLPIETRLTGTTTTIFSPLLPSSVTRPKYLEPQANYVSMKESQAVREKLARLHSTDENGSSDDGFEKDDNYVRRHVRERFTEEEVRRQFANVTAPARPSSKGRGKRSATDHSSPVPAESRNGRPHRAALSTVSEVGVIERNTAGNSEEETEQEDELQVSQNPRLLQPQPSGEDDKENVDSGPVHVADSTASAHDALSQVLELDPSADHLNLPREVSGPANDSQEAANQAQSTSNESENDTPTGSQIVNIANSQPSSDHGQKRRRGRPKKVITHLAPSTNEECIPSSPVSGLHSQRAFPPNLHVLDQGSKRRRGRPRLRKADTQLKQSPEEECIPSSPVFGPHEQRTFPEQPSRLRHDPSESAGPAQHNAGDANPLDKCHQKPQQGQADEQAAANVESSKDQKEYSEVETKISHYNPSTGEMTGAAKASSMPSRVLETPTQDKKQPKDYHQIIPETSPSDHRNSPSSHSSKSNPPFNNNSSASPTHDDDQLPIVPQFSRAPSGRLGVPGLLTRGGSHHTISAVLSSPSGRQRRSMTEIAAEQSPCQSLPDFLPDFGLITAEDKEFAFITREVGPRAQKKRRGNNGRAIRSSNPLDRDQTPTPEELPAVPQPAIEVSKPMNEVLEPATPAPVPHAQTDAIAIQQNRRTHAKRTASVWEVECSPVQPVKQVRRGRKSRLSQPLERVISRPRPSQQLRHSLAGPIEAHKSKSPSPTPTELIERADSPDPIQGQKTRMHSKLGCISPSLNNPALANKVFAFFNGRPQAYFPATCVGISHSAGAIRYLVRFEDSSKPDEVNVDAVKRLELRINDVVKVDLLQVPKIPHTVVGFKKSTDATAFSDGEATHSSTMTDVHGHHSVILRPKGLNGSFRNGPDITVSISNVYLDRILWTRLENRQYSYSPQPLSASASGLQTLMDHRPSSVLSTSRTPHHFPSVSGLFSGMAFAVSYKDKEERRLRIEELITQNGGRILKDGFTELFNQPLSNLPSTSLENISVVASAADNNNDGLLSLHPTAENTGFVCLLTDEHTRRVKYMQALALNIPCLAGRWIHDCIAKDRIVDWEPYLLPAGESTFLNGAIRSRAIAPNPAPTARLPDTIAARPKLLAGQSVLLVMDRGKVAEQRKPYSFLTCALGPSRIARVQDMNAAIKLLTPRERESPASSADSDVGWDWIYVGDEKAAVTARAQLIKASQSSSQKGTPTGRSRGRPPKKPQSRGRPVTGAAGADAASVSMADGCCYTIGGSDVSVNGKSVRILDNEFICQSLILGKLFEP</sequence>
<dbReference type="InterPro" id="IPR047249">
    <property type="entry name" value="BRCT_p53bp1-like_rpt1"/>
</dbReference>
<evidence type="ECO:0000259" key="5">
    <source>
        <dbReference type="PROSITE" id="PS50172"/>
    </source>
</evidence>
<feature type="region of interest" description="Disordered" evidence="4">
    <location>
        <begin position="48"/>
        <end position="89"/>
    </location>
</feature>
<organism evidence="6 7">
    <name type="scientific">[Emmonsia] crescens</name>
    <dbReference type="NCBI Taxonomy" id="73230"/>
    <lineage>
        <taxon>Eukaryota</taxon>
        <taxon>Fungi</taxon>
        <taxon>Dikarya</taxon>
        <taxon>Ascomycota</taxon>
        <taxon>Pezizomycotina</taxon>
        <taxon>Eurotiomycetes</taxon>
        <taxon>Eurotiomycetidae</taxon>
        <taxon>Onygenales</taxon>
        <taxon>Ajellomycetaceae</taxon>
        <taxon>Emergomyces</taxon>
    </lineage>
</organism>
<dbReference type="GO" id="GO:0005634">
    <property type="term" value="C:nucleus"/>
    <property type="evidence" value="ECO:0007669"/>
    <property type="project" value="UniProtKB-SubCell"/>
</dbReference>
<dbReference type="OrthoDB" id="129353at2759"/>
<proteinExistence type="predicted"/>
<dbReference type="PANTHER" id="PTHR15321:SF3">
    <property type="entry name" value="TP53-BINDING PROTEIN 1"/>
    <property type="match status" value="1"/>
</dbReference>
<dbReference type="InterPro" id="IPR001357">
    <property type="entry name" value="BRCT_dom"/>
</dbReference>
<evidence type="ECO:0000256" key="1">
    <source>
        <dbReference type="ARBA" id="ARBA00004123"/>
    </source>
</evidence>
<feature type="region of interest" description="Disordered" evidence="4">
    <location>
        <begin position="820"/>
        <end position="856"/>
    </location>
</feature>
<dbReference type="SMART" id="SM00384">
    <property type="entry name" value="AT_hook"/>
    <property type="match status" value="3"/>
</dbReference>
<dbReference type="EMBL" id="LCZI01000001">
    <property type="protein sequence ID" value="KKZ68912.1"/>
    <property type="molecule type" value="Genomic_DNA"/>
</dbReference>
<feature type="compositionally biased region" description="Polar residues" evidence="4">
    <location>
        <begin position="79"/>
        <end position="89"/>
    </location>
</feature>
<dbReference type="InterPro" id="IPR017956">
    <property type="entry name" value="AT_hook_DNA-bd_motif"/>
</dbReference>
<keyword evidence="2" id="KW-0227">DNA damage</keyword>
<keyword evidence="3" id="KW-0539">Nucleus</keyword>
<feature type="region of interest" description="Disordered" evidence="4">
    <location>
        <begin position="332"/>
        <end position="793"/>
    </location>
</feature>
<dbReference type="SUPFAM" id="SSF52113">
    <property type="entry name" value="BRCT domain"/>
    <property type="match status" value="1"/>
</dbReference>
<feature type="compositionally biased region" description="Polar residues" evidence="4">
    <location>
        <begin position="48"/>
        <end position="61"/>
    </location>
</feature>
<feature type="compositionally biased region" description="Polar residues" evidence="4">
    <location>
        <begin position="1436"/>
        <end position="1449"/>
    </location>
</feature>